<name>A0A975Q454_9SPHN</name>
<dbReference type="Gene3D" id="2.40.50.320">
    <property type="entry name" value="Copper binding periplasmic protein CusF"/>
    <property type="match status" value="1"/>
</dbReference>
<dbReference type="AlphaFoldDB" id="A0A975Q454"/>
<sequence length="85" mass="8999">MSEMPMATEMKHGRGVGTVTQIDAAKGVVTLDHGAIAELQWPAMKMGFAIKPDLLTGINVGDKVAFEIDWDGKAGTVTKITKAAK</sequence>
<keyword evidence="2" id="KW-1185">Reference proteome</keyword>
<proteinExistence type="predicted"/>
<dbReference type="Proteomes" id="UP000681425">
    <property type="component" value="Chromosome"/>
</dbReference>
<protein>
    <submittedName>
        <fullName evidence="1">Copper-binding protein</fullName>
    </submittedName>
</protein>
<gene>
    <name evidence="1" type="ORF">KFK14_09890</name>
</gene>
<evidence type="ECO:0000313" key="1">
    <source>
        <dbReference type="EMBL" id="QUT08203.1"/>
    </source>
</evidence>
<evidence type="ECO:0000313" key="2">
    <source>
        <dbReference type="Proteomes" id="UP000681425"/>
    </source>
</evidence>
<dbReference type="InterPro" id="IPR021647">
    <property type="entry name" value="CusF_Ec"/>
</dbReference>
<dbReference type="Pfam" id="PF11604">
    <property type="entry name" value="CusF_Ec"/>
    <property type="match status" value="1"/>
</dbReference>
<accession>A0A975Q454</accession>
<dbReference type="KEGG" id="spph:KFK14_09890"/>
<dbReference type="InterPro" id="IPR042230">
    <property type="entry name" value="CusF_sf"/>
</dbReference>
<dbReference type="EMBL" id="CP073910">
    <property type="protein sequence ID" value="QUT08203.1"/>
    <property type="molecule type" value="Genomic_DNA"/>
</dbReference>
<reference evidence="1" key="1">
    <citation type="submission" date="2021-04" db="EMBL/GenBank/DDBJ databases">
        <title>Isolation of p-tert-butylphenol degrading bacteria Sphingobium phenoxybenzoativorans Tas13 from active sludge.</title>
        <authorList>
            <person name="Li Y."/>
        </authorList>
    </citation>
    <scope>NUCLEOTIDE SEQUENCE</scope>
    <source>
        <strain evidence="1">Tas13</strain>
    </source>
</reference>
<organism evidence="1 2">
    <name type="scientific">Sphingobium phenoxybenzoativorans</name>
    <dbReference type="NCBI Taxonomy" id="1592790"/>
    <lineage>
        <taxon>Bacteria</taxon>
        <taxon>Pseudomonadati</taxon>
        <taxon>Pseudomonadota</taxon>
        <taxon>Alphaproteobacteria</taxon>
        <taxon>Sphingomonadales</taxon>
        <taxon>Sphingomonadaceae</taxon>
        <taxon>Sphingobium</taxon>
    </lineage>
</organism>